<name>A0A2I0VI53_9ASPA</name>
<reference evidence="1 2" key="1">
    <citation type="journal article" date="2016" name="Sci. Rep.">
        <title>The Dendrobium catenatum Lindl. genome sequence provides insights into polysaccharide synthase, floral development and adaptive evolution.</title>
        <authorList>
            <person name="Zhang G.Q."/>
            <person name="Xu Q."/>
            <person name="Bian C."/>
            <person name="Tsai W.C."/>
            <person name="Yeh C.M."/>
            <person name="Liu K.W."/>
            <person name="Yoshida K."/>
            <person name="Zhang L.S."/>
            <person name="Chang S.B."/>
            <person name="Chen F."/>
            <person name="Shi Y."/>
            <person name="Su Y.Y."/>
            <person name="Zhang Y.Q."/>
            <person name="Chen L.J."/>
            <person name="Yin Y."/>
            <person name="Lin M."/>
            <person name="Huang H."/>
            <person name="Deng H."/>
            <person name="Wang Z.W."/>
            <person name="Zhu S.L."/>
            <person name="Zhao X."/>
            <person name="Deng C."/>
            <person name="Niu S.C."/>
            <person name="Huang J."/>
            <person name="Wang M."/>
            <person name="Liu G.H."/>
            <person name="Yang H.J."/>
            <person name="Xiao X.J."/>
            <person name="Hsiao Y.Y."/>
            <person name="Wu W.L."/>
            <person name="Chen Y.Y."/>
            <person name="Mitsuda N."/>
            <person name="Ohme-Takagi M."/>
            <person name="Luo Y.B."/>
            <person name="Van de Peer Y."/>
            <person name="Liu Z.J."/>
        </authorList>
    </citation>
    <scope>NUCLEOTIDE SEQUENCE [LARGE SCALE GENOMIC DNA]</scope>
    <source>
        <tissue evidence="1">The whole plant</tissue>
    </source>
</reference>
<protein>
    <submittedName>
        <fullName evidence="1">Uncharacterized protein</fullName>
    </submittedName>
</protein>
<dbReference type="EMBL" id="KZ503541">
    <property type="protein sequence ID" value="PKU63063.1"/>
    <property type="molecule type" value="Genomic_DNA"/>
</dbReference>
<keyword evidence="2" id="KW-1185">Reference proteome</keyword>
<reference evidence="1 2" key="2">
    <citation type="journal article" date="2017" name="Nature">
        <title>The Apostasia genome and the evolution of orchids.</title>
        <authorList>
            <person name="Zhang G.Q."/>
            <person name="Liu K.W."/>
            <person name="Li Z."/>
            <person name="Lohaus R."/>
            <person name="Hsiao Y.Y."/>
            <person name="Niu S.C."/>
            <person name="Wang J.Y."/>
            <person name="Lin Y.C."/>
            <person name="Xu Q."/>
            <person name="Chen L.J."/>
            <person name="Yoshida K."/>
            <person name="Fujiwara S."/>
            <person name="Wang Z.W."/>
            <person name="Zhang Y.Q."/>
            <person name="Mitsuda N."/>
            <person name="Wang M."/>
            <person name="Liu G.H."/>
            <person name="Pecoraro L."/>
            <person name="Huang H.X."/>
            <person name="Xiao X.J."/>
            <person name="Lin M."/>
            <person name="Wu X.Y."/>
            <person name="Wu W.L."/>
            <person name="Chen Y.Y."/>
            <person name="Chang S.B."/>
            <person name="Sakamoto S."/>
            <person name="Ohme-Takagi M."/>
            <person name="Yagi M."/>
            <person name="Zeng S.J."/>
            <person name="Shen C.Y."/>
            <person name="Yeh C.M."/>
            <person name="Luo Y.B."/>
            <person name="Tsai W.C."/>
            <person name="Van de Peer Y."/>
            <person name="Liu Z.J."/>
        </authorList>
    </citation>
    <scope>NUCLEOTIDE SEQUENCE [LARGE SCALE GENOMIC DNA]</scope>
    <source>
        <tissue evidence="1">The whole plant</tissue>
    </source>
</reference>
<accession>A0A2I0VI53</accession>
<proteinExistence type="predicted"/>
<dbReference type="Proteomes" id="UP000233837">
    <property type="component" value="Unassembled WGS sequence"/>
</dbReference>
<dbReference type="AlphaFoldDB" id="A0A2I0VI53"/>
<evidence type="ECO:0000313" key="1">
    <source>
        <dbReference type="EMBL" id="PKU63063.1"/>
    </source>
</evidence>
<sequence>MPVNVAAIIVLNGPSISSNNVPNSSHLLVQDVLPTNKSLPPLDQANWQDNITVHSSDTLEVVLDLGDIVLFKALDPTVVSKVSSLVASKPPFGGFCNNFSTIEDGVLFLESDMAPPMGPVDCHIDAQSLLVNHYHCDAYTDTEVDIMAKCYAIIDDDLSFSKGRGKRGRLFPLALHVLVGLWPVPVLRKANLTYVQPHVVFVTIPVVKSEALALNDTKIDDVPVYDGDSSKMILNDHVYVLDNVHLEMGSFISPIIPPSEVVCVNNNVDTLLASPSSVTNNFDCEDSGLHNVVHFADSIDHSNWMEEYSGMGSLISPIISPSEVVCVNNNVDTPLASPSSVNSTNNFDSEDSGLHNVVHFADSIDHSNWMEEYSCNKCRHGDIYGKKNKKKMEANACAHGIAKWGYDLDSIVEFLVSNIPPHIKGSVEVRIQQLIVILCQLQEEAKGDRLIILVIITSSPPLYLHPNLSRIPERESGSHGRERMREKKRAFAAAAFQAFDEEVSDQASFPPITASLSTSKALMRSFPPLLRGGNFPSMCCITTKVPLTLTVMVPNSLLDLGPSKRYSPETKEDPTLFVSIESMFKEMEHNVEFEHCVDSNSEEISVKENANVTNNMVTHEEREEGEFIPQ</sequence>
<gene>
    <name evidence="1" type="ORF">MA16_Dca012373</name>
</gene>
<evidence type="ECO:0000313" key="2">
    <source>
        <dbReference type="Proteomes" id="UP000233837"/>
    </source>
</evidence>
<organism evidence="1 2">
    <name type="scientific">Dendrobium catenatum</name>
    <dbReference type="NCBI Taxonomy" id="906689"/>
    <lineage>
        <taxon>Eukaryota</taxon>
        <taxon>Viridiplantae</taxon>
        <taxon>Streptophyta</taxon>
        <taxon>Embryophyta</taxon>
        <taxon>Tracheophyta</taxon>
        <taxon>Spermatophyta</taxon>
        <taxon>Magnoliopsida</taxon>
        <taxon>Liliopsida</taxon>
        <taxon>Asparagales</taxon>
        <taxon>Orchidaceae</taxon>
        <taxon>Epidendroideae</taxon>
        <taxon>Malaxideae</taxon>
        <taxon>Dendrobiinae</taxon>
        <taxon>Dendrobium</taxon>
    </lineage>
</organism>